<evidence type="ECO:0000313" key="1">
    <source>
        <dbReference type="EMBL" id="AMM44055.1"/>
    </source>
</evidence>
<accession>A0A1L2CVK3</accession>
<evidence type="ECO:0000313" key="2">
    <source>
        <dbReference type="Proteomes" id="UP000223891"/>
    </source>
</evidence>
<reference evidence="2" key="1">
    <citation type="submission" date="2016-01" db="EMBL/GenBank/DDBJ databases">
        <title>Isolation and Characterization of Enterobacteria phage CBB.</title>
        <authorList>
            <person name="Buttimer C.T.H."/>
            <person name="Hendrix H."/>
            <person name="Alexandre H."/>
            <person name="O'Mahony J."/>
            <person name="Lavigne R."/>
            <person name="Coffey A."/>
        </authorList>
    </citation>
    <scope>NUCLEOTIDE SEQUENCE [LARGE SCALE GENOMIC DNA]</scope>
</reference>
<proteinExistence type="predicted"/>
<name>A0A1L2CVK3_9CAUD</name>
<organism evidence="1 2">
    <name type="scientific">Pectobacterium phage vB_PcaM_CBB</name>
    <dbReference type="NCBI Taxonomy" id="2772511"/>
    <lineage>
        <taxon>Viruses</taxon>
        <taxon>Duplodnaviria</taxon>
        <taxon>Heunggongvirae</taxon>
        <taxon>Uroviricota</taxon>
        <taxon>Caudoviricetes</taxon>
        <taxon>Mimasvirus</taxon>
        <taxon>Mimasvirus CBB</taxon>
    </lineage>
</organism>
<gene>
    <name evidence="1" type="ORF">CBB_492</name>
</gene>
<dbReference type="Proteomes" id="UP000223891">
    <property type="component" value="Segment"/>
</dbReference>
<protein>
    <submittedName>
        <fullName evidence="1">Uncharacterized protein</fullName>
    </submittedName>
</protein>
<keyword evidence="2" id="KW-1185">Reference proteome</keyword>
<dbReference type="EMBL" id="KU574722">
    <property type="protein sequence ID" value="AMM44055.1"/>
    <property type="molecule type" value="Genomic_DNA"/>
</dbReference>
<sequence>MSKITPERLNELEQQLMQIQHELQTVVSPVNSDNNVLLKYAQDQAVGHAHNTRVWVEVLKGYLVS</sequence>